<dbReference type="SMART" id="SM00360">
    <property type="entry name" value="RRM"/>
    <property type="match status" value="2"/>
</dbReference>
<evidence type="ECO:0000313" key="9">
    <source>
        <dbReference type="Proteomes" id="UP001281761"/>
    </source>
</evidence>
<gene>
    <name evidence="8" type="ORF">BLNAU_2312</name>
</gene>
<evidence type="ECO:0000256" key="2">
    <source>
        <dbReference type="ARBA" id="ARBA00008363"/>
    </source>
</evidence>
<keyword evidence="4 6" id="KW-0694">RNA-binding</keyword>
<keyword evidence="3" id="KW-0677">Repeat</keyword>
<dbReference type="Gene3D" id="3.30.70.330">
    <property type="match status" value="2"/>
</dbReference>
<reference evidence="8 9" key="1">
    <citation type="journal article" date="2022" name="bioRxiv">
        <title>Genomics of Preaxostyla Flagellates Illuminates Evolutionary Transitions and the Path Towards Mitochondrial Loss.</title>
        <authorList>
            <person name="Novak L.V.F."/>
            <person name="Treitli S.C."/>
            <person name="Pyrih J."/>
            <person name="Halakuc P."/>
            <person name="Pipaliya S.V."/>
            <person name="Vacek V."/>
            <person name="Brzon O."/>
            <person name="Soukal P."/>
            <person name="Eme L."/>
            <person name="Dacks J.B."/>
            <person name="Karnkowska A."/>
            <person name="Elias M."/>
            <person name="Hampl V."/>
        </authorList>
    </citation>
    <scope>NUCLEOTIDE SEQUENCE [LARGE SCALE GENOMIC DNA]</scope>
    <source>
        <strain evidence="8">NAU3</strain>
        <tissue evidence="8">Gut</tissue>
    </source>
</reference>
<comment type="caution">
    <text evidence="8">The sequence shown here is derived from an EMBL/GenBank/DDBJ whole genome shotgun (WGS) entry which is preliminary data.</text>
</comment>
<keyword evidence="5" id="KW-0539">Nucleus</keyword>
<sequence length="230" mass="25472">MSVDPVKEKNQQATIYVGDLDQKVNETLLFELFTQVGPVVHVNIPKDRLNGVHQGYGFVEFKTEEDAEYAIKVMTGVKLYGKQIKVAETSHDKKVLDVGANLFIGNLAPDVTAQILYDTFSRFGTMINSPKIMTDPITGQSKGFGFISYDSFEASDLAISAMNGQYLASKQITVTYAFKRDPNSSGPNAVTITHGNERHGDAAERLLAAQSYRQRQKQQLLYGKDRPEGV</sequence>
<dbReference type="PANTHER" id="PTHR48030:SF3">
    <property type="entry name" value="SPLICING FACTOR 3B SUBUNIT 4"/>
    <property type="match status" value="1"/>
</dbReference>
<feature type="domain" description="RRM" evidence="7">
    <location>
        <begin position="100"/>
        <end position="179"/>
    </location>
</feature>
<organism evidence="8 9">
    <name type="scientific">Blattamonas nauphoetae</name>
    <dbReference type="NCBI Taxonomy" id="2049346"/>
    <lineage>
        <taxon>Eukaryota</taxon>
        <taxon>Metamonada</taxon>
        <taxon>Preaxostyla</taxon>
        <taxon>Oxymonadida</taxon>
        <taxon>Blattamonas</taxon>
    </lineage>
</organism>
<evidence type="ECO:0000256" key="3">
    <source>
        <dbReference type="ARBA" id="ARBA00022737"/>
    </source>
</evidence>
<evidence type="ECO:0000256" key="6">
    <source>
        <dbReference type="PROSITE-ProRule" id="PRU00176"/>
    </source>
</evidence>
<name>A0ABQ9YGJ5_9EUKA</name>
<dbReference type="CDD" id="cd12334">
    <property type="entry name" value="RRM1_SF3B4"/>
    <property type="match status" value="1"/>
</dbReference>
<dbReference type="CDD" id="cd12335">
    <property type="entry name" value="RRM2_SF3B4"/>
    <property type="match status" value="1"/>
</dbReference>
<comment type="subcellular location">
    <subcellularLocation>
        <location evidence="1">Nucleus</location>
    </subcellularLocation>
</comment>
<evidence type="ECO:0000259" key="7">
    <source>
        <dbReference type="PROSITE" id="PS50102"/>
    </source>
</evidence>
<feature type="domain" description="RRM" evidence="7">
    <location>
        <begin position="13"/>
        <end position="91"/>
    </location>
</feature>
<proteinExistence type="inferred from homology"/>
<dbReference type="InterPro" id="IPR000504">
    <property type="entry name" value="RRM_dom"/>
</dbReference>
<comment type="similarity">
    <text evidence="2">Belongs to the SF3B4 family.</text>
</comment>
<dbReference type="PROSITE" id="PS50102">
    <property type="entry name" value="RRM"/>
    <property type="match status" value="2"/>
</dbReference>
<evidence type="ECO:0000256" key="4">
    <source>
        <dbReference type="ARBA" id="ARBA00022884"/>
    </source>
</evidence>
<dbReference type="InterPro" id="IPR012677">
    <property type="entry name" value="Nucleotide-bd_a/b_plait_sf"/>
</dbReference>
<dbReference type="PANTHER" id="PTHR48030">
    <property type="entry name" value="SPLICING FACTOR 3B SUBUNIT 4"/>
    <property type="match status" value="1"/>
</dbReference>
<dbReference type="EMBL" id="JARBJD010000009">
    <property type="protein sequence ID" value="KAK2962877.1"/>
    <property type="molecule type" value="Genomic_DNA"/>
</dbReference>
<dbReference type="InterPro" id="IPR052084">
    <property type="entry name" value="SF3B4_spliceosome_assoc"/>
</dbReference>
<dbReference type="InterPro" id="IPR034158">
    <property type="entry name" value="SF3B4_RRM1"/>
</dbReference>
<dbReference type="Pfam" id="PF00076">
    <property type="entry name" value="RRM_1"/>
    <property type="match status" value="2"/>
</dbReference>
<keyword evidence="9" id="KW-1185">Reference proteome</keyword>
<dbReference type="InterPro" id="IPR034159">
    <property type="entry name" value="SF3B4_RRM2"/>
</dbReference>
<dbReference type="SUPFAM" id="SSF54928">
    <property type="entry name" value="RNA-binding domain, RBD"/>
    <property type="match status" value="1"/>
</dbReference>
<evidence type="ECO:0000313" key="8">
    <source>
        <dbReference type="EMBL" id="KAK2962877.1"/>
    </source>
</evidence>
<evidence type="ECO:0000256" key="1">
    <source>
        <dbReference type="ARBA" id="ARBA00004123"/>
    </source>
</evidence>
<evidence type="ECO:0000256" key="5">
    <source>
        <dbReference type="ARBA" id="ARBA00023242"/>
    </source>
</evidence>
<accession>A0ABQ9YGJ5</accession>
<dbReference type="InterPro" id="IPR035979">
    <property type="entry name" value="RBD_domain_sf"/>
</dbReference>
<protein>
    <submittedName>
        <fullName evidence="8">Splicing factor 3B subunit 4</fullName>
    </submittedName>
</protein>
<dbReference type="Proteomes" id="UP001281761">
    <property type="component" value="Unassembled WGS sequence"/>
</dbReference>